<dbReference type="Pfam" id="PF13365">
    <property type="entry name" value="Trypsin_2"/>
    <property type="match status" value="1"/>
</dbReference>
<evidence type="ECO:0000256" key="3">
    <source>
        <dbReference type="ARBA" id="ARBA00022729"/>
    </source>
</evidence>
<keyword evidence="5 6" id="KW-0720">Serine protease</keyword>
<dbReference type="Gene3D" id="2.30.42.10">
    <property type="match status" value="1"/>
</dbReference>
<keyword evidence="9" id="KW-1185">Reference proteome</keyword>
<evidence type="ECO:0000256" key="4">
    <source>
        <dbReference type="ARBA" id="ARBA00022801"/>
    </source>
</evidence>
<dbReference type="AlphaFoldDB" id="A0A0L1JR34"/>
<dbReference type="InterPro" id="IPR001478">
    <property type="entry name" value="PDZ"/>
</dbReference>
<feature type="domain" description="PDZ" evidence="7">
    <location>
        <begin position="414"/>
        <end position="493"/>
    </location>
</feature>
<name>A0A0L1JR34_9RHOB</name>
<dbReference type="PRINTS" id="PR00839">
    <property type="entry name" value="V8PROTEASE"/>
</dbReference>
<comment type="similarity">
    <text evidence="1 6">Belongs to the peptidase S1B family.</text>
</comment>
<dbReference type="Gene3D" id="2.40.10.10">
    <property type="entry name" value="Trypsin-like serine proteases"/>
    <property type="match status" value="2"/>
</dbReference>
<evidence type="ECO:0000256" key="2">
    <source>
        <dbReference type="ARBA" id="ARBA00022670"/>
    </source>
</evidence>
<keyword evidence="3" id="KW-0732">Signal</keyword>
<evidence type="ECO:0000313" key="8">
    <source>
        <dbReference type="EMBL" id="KNG94201.1"/>
    </source>
</evidence>
<proteinExistence type="inferred from homology"/>
<dbReference type="PANTHER" id="PTHR36234">
    <property type="entry name" value="LYSYL ENDOPEPTIDASE"/>
    <property type="match status" value="1"/>
</dbReference>
<dbReference type="InterPro" id="IPR036034">
    <property type="entry name" value="PDZ_sf"/>
</dbReference>
<dbReference type="SUPFAM" id="SSF50156">
    <property type="entry name" value="PDZ domain-like"/>
    <property type="match status" value="1"/>
</dbReference>
<accession>A0A0L1JR34</accession>
<dbReference type="InterPro" id="IPR043504">
    <property type="entry name" value="Peptidase_S1_PA_chymotrypsin"/>
</dbReference>
<dbReference type="PROSITE" id="PS50106">
    <property type="entry name" value="PDZ"/>
    <property type="match status" value="1"/>
</dbReference>
<gene>
    <name evidence="8" type="ORF">ATO11_08240</name>
</gene>
<evidence type="ECO:0000313" key="9">
    <source>
        <dbReference type="Proteomes" id="UP000036938"/>
    </source>
</evidence>
<keyword evidence="2 6" id="KW-0645">Protease</keyword>
<dbReference type="EMBL" id="AQQZ01000003">
    <property type="protein sequence ID" value="KNG94201.1"/>
    <property type="molecule type" value="Genomic_DNA"/>
</dbReference>
<keyword evidence="4 6" id="KW-0378">Hydrolase</keyword>
<evidence type="ECO:0000259" key="7">
    <source>
        <dbReference type="PROSITE" id="PS50106"/>
    </source>
</evidence>
<protein>
    <recommendedName>
        <fullName evidence="6">Serine protease</fullName>
        <ecNumber evidence="6">3.4.21.-</ecNumber>
    </recommendedName>
</protein>
<dbReference type="InterPro" id="IPR009003">
    <property type="entry name" value="Peptidase_S1_PA"/>
</dbReference>
<dbReference type="SMART" id="SM00228">
    <property type="entry name" value="PDZ"/>
    <property type="match status" value="1"/>
</dbReference>
<evidence type="ECO:0000256" key="6">
    <source>
        <dbReference type="RuleBase" id="RU004296"/>
    </source>
</evidence>
<reference evidence="8 9" key="1">
    <citation type="journal article" date="2015" name="Int. J. Syst. Evol. Microbiol.">
        <title>Aestuariivita atlantica sp. nov., isolated from deep sea sediment of the Atlantic Ocean.</title>
        <authorList>
            <person name="Li G."/>
            <person name="Lai Q."/>
            <person name="Du Y."/>
            <person name="Liu X."/>
            <person name="Sun F."/>
            <person name="Shao Z."/>
        </authorList>
    </citation>
    <scope>NUCLEOTIDE SEQUENCE [LARGE SCALE GENOMIC DNA]</scope>
    <source>
        <strain evidence="8 9">22II-S11-z3</strain>
    </source>
</reference>
<dbReference type="Proteomes" id="UP000036938">
    <property type="component" value="Unassembled WGS sequence"/>
</dbReference>
<evidence type="ECO:0000256" key="1">
    <source>
        <dbReference type="ARBA" id="ARBA00008764"/>
    </source>
</evidence>
<dbReference type="GO" id="GO:0008236">
    <property type="term" value="F:serine-type peptidase activity"/>
    <property type="evidence" value="ECO:0007669"/>
    <property type="project" value="UniProtKB-KW"/>
</dbReference>
<dbReference type="SUPFAM" id="SSF50494">
    <property type="entry name" value="Trypsin-like serine proteases"/>
    <property type="match status" value="1"/>
</dbReference>
<sequence length="503" mass="55677">MQAQSFLFGPETWGKLDFNLSQSVTEGNESILGSSAKWERLNEYNANSRERRFSRPVGRLEVRLGAGVSVCTAFLISVDEIVTNNHCIPGDSPIREAQLTMGYYRHGVLSDTDSYRVVLPELKTSKGLDATVLKVQGAPGEEWGWLEFAETEPVEGDRLIVIHHPAGQVKHITSFGCRAGPRSEEDARVMLHQCDTEKGSSGSPVLNQDGQVVALHYAGTSLRGDGAYNFSKIGTSVKEFTATKAAVRVLESLQPLGLGEIYETFLESSTASRTDLDLCRQLLSVRIQFVPGADIAEFEKILEACWERGVLSRFEYDLAKANAADMRTNLSAFNQSKLRKGSCEQVIRDIRDNNFNSWAVETFRMSAFCGLNSEEVQKVSGNLRNELRALRSFWQNDLDTNGRATETYGRFGIEFTLLMAADRSKLGLPGSTTGVLVSRVESNSVWDRSKISPGDVIQSVNGIQVSSTLQMEKILDALDKPGVETTNLIVYTRGKRRFITISM</sequence>
<dbReference type="EC" id="3.4.21.-" evidence="6"/>
<dbReference type="GO" id="GO:0006508">
    <property type="term" value="P:proteolysis"/>
    <property type="evidence" value="ECO:0007669"/>
    <property type="project" value="UniProtKB-KW"/>
</dbReference>
<organism evidence="8 9">
    <name type="scientific">Pseudaestuariivita atlantica</name>
    <dbReference type="NCBI Taxonomy" id="1317121"/>
    <lineage>
        <taxon>Bacteria</taxon>
        <taxon>Pseudomonadati</taxon>
        <taxon>Pseudomonadota</taxon>
        <taxon>Alphaproteobacteria</taxon>
        <taxon>Rhodobacterales</taxon>
        <taxon>Paracoccaceae</taxon>
        <taxon>Pseudaestuariivita</taxon>
    </lineage>
</organism>
<dbReference type="Pfam" id="PF00595">
    <property type="entry name" value="PDZ"/>
    <property type="match status" value="1"/>
</dbReference>
<dbReference type="STRING" id="1317121.ATO11_08240"/>
<dbReference type="PANTHER" id="PTHR36234:SF5">
    <property type="entry name" value="LYSYL ENDOPEPTIDASE"/>
    <property type="match status" value="1"/>
</dbReference>
<comment type="caution">
    <text evidence="8">The sequence shown here is derived from an EMBL/GenBank/DDBJ whole genome shotgun (WGS) entry which is preliminary data.</text>
</comment>
<evidence type="ECO:0000256" key="5">
    <source>
        <dbReference type="ARBA" id="ARBA00022825"/>
    </source>
</evidence>
<dbReference type="InterPro" id="IPR008256">
    <property type="entry name" value="Peptidase_S1B"/>
</dbReference>